<feature type="binding site" evidence="1">
    <location>
        <position position="97"/>
    </location>
    <ligand>
        <name>S-adenosyl-L-methionine</name>
        <dbReference type="ChEBI" id="CHEBI:59789"/>
    </ligand>
</feature>
<dbReference type="GO" id="GO:0036307">
    <property type="term" value="F:23S rRNA (adenine(2030)-N(6))-methyltransferase activity"/>
    <property type="evidence" value="ECO:0007669"/>
    <property type="project" value="UniProtKB-UniRule"/>
</dbReference>
<protein>
    <recommendedName>
        <fullName evidence="1">Ribosomal RNA large subunit methyltransferase J</fullName>
        <ecNumber evidence="1">2.1.1.266</ecNumber>
    </recommendedName>
    <alternativeName>
        <fullName evidence="1">23S rRNA (adenine(2030)-N6)-methyltransferase</fullName>
    </alternativeName>
    <alternativeName>
        <fullName evidence="1">23S rRNA m6A2030 methyltransferase</fullName>
    </alternativeName>
</protein>
<comment type="caution">
    <text evidence="2">The sequence shown here is derived from an EMBL/GenBank/DDBJ whole genome shotgun (WGS) entry which is preliminary data.</text>
</comment>
<feature type="binding site" evidence="1">
    <location>
        <position position="160"/>
    </location>
    <ligand>
        <name>S-adenosyl-L-methionine</name>
        <dbReference type="ChEBI" id="CHEBI:59789"/>
    </ligand>
</feature>
<gene>
    <name evidence="1" type="primary">rlmJ</name>
    <name evidence="2" type="ORF">GPLA_1883</name>
</gene>
<comment type="function">
    <text evidence="1">Specifically methylates the adenine in position 2030 of 23S rRNA.</text>
</comment>
<feature type="binding site" evidence="1">
    <location>
        <position position="19"/>
    </location>
    <ligand>
        <name>S-adenosyl-L-methionine</name>
        <dbReference type="ChEBI" id="CHEBI:59789"/>
    </ligand>
</feature>
<feature type="binding site" evidence="1">
    <location>
        <position position="115"/>
    </location>
    <ligand>
        <name>S-adenosyl-L-methionine</name>
        <dbReference type="ChEBI" id="CHEBI:59789"/>
    </ligand>
</feature>
<feature type="active site" description="Proton acceptor" evidence="1">
    <location>
        <position position="160"/>
    </location>
</feature>
<accession>K7ABT7</accession>
<keyword evidence="1" id="KW-0698">rRNA processing</keyword>
<keyword evidence="1" id="KW-0694">RNA-binding</keyword>
<keyword evidence="3" id="KW-1185">Reference proteome</keyword>
<comment type="subunit">
    <text evidence="1">Monomer.</text>
</comment>
<comment type="similarity">
    <text evidence="1">Belongs to the RlmJ family.</text>
</comment>
<sequence>MFSYRHGYHAGNHADVLKHICQMLIIDKLKCKDKGFTYIDTHSGAGLYDLSSEQAQKTYEFKQGITRLADYAGAEPALLAYQELTSSYLKNHQYPGSPEISRLLMRDQDKLHLMEWNNQEVINLKRQIRGHNVAVHHRDGYEGLIAMTPPDLKRGLVLVDPSYETPDDYHHVVDALTKAYKRWSSGIYAIWYPLLAKRENESNDSFERAASKHHKSQNMLEALSNAGFKNLLQVELAVQDPETFAGMYGSGMAIINAPWQLDDQLRACLSELTPLMAQNKKATNLVKWLVEEA</sequence>
<evidence type="ECO:0000313" key="3">
    <source>
        <dbReference type="Proteomes" id="UP000006322"/>
    </source>
</evidence>
<dbReference type="EC" id="2.1.1.266" evidence="1"/>
<dbReference type="PANTHER" id="PTHR37426:SF1">
    <property type="entry name" value="RIBOSOMAL RNA LARGE SUBUNIT METHYLTRANSFERASE J"/>
    <property type="match status" value="1"/>
</dbReference>
<organism evidence="2 3">
    <name type="scientific">Paraglaciecola polaris LMG 21857</name>
    <dbReference type="NCBI Taxonomy" id="1129793"/>
    <lineage>
        <taxon>Bacteria</taxon>
        <taxon>Pseudomonadati</taxon>
        <taxon>Pseudomonadota</taxon>
        <taxon>Gammaproteobacteria</taxon>
        <taxon>Alteromonadales</taxon>
        <taxon>Alteromonadaceae</taxon>
        <taxon>Paraglaciecola</taxon>
    </lineage>
</organism>
<dbReference type="OrthoDB" id="9791274at2"/>
<dbReference type="Pfam" id="PF04378">
    <property type="entry name" value="RsmJ"/>
    <property type="match status" value="1"/>
</dbReference>
<feature type="binding site" evidence="1">
    <location>
        <position position="42"/>
    </location>
    <ligand>
        <name>S-adenosyl-L-methionine</name>
        <dbReference type="ChEBI" id="CHEBI:59789"/>
    </ligand>
</feature>
<keyword evidence="1" id="KW-0489">Methyltransferase</keyword>
<feature type="binding site" evidence="1">
    <location>
        <begin position="139"/>
        <end position="140"/>
    </location>
    <ligand>
        <name>S-adenosyl-L-methionine</name>
        <dbReference type="ChEBI" id="CHEBI:59789"/>
    </ligand>
</feature>
<name>K7ABT7_9ALTE</name>
<dbReference type="HAMAP" id="MF_00934">
    <property type="entry name" value="23SrRNA_methyltr_J"/>
    <property type="match status" value="1"/>
</dbReference>
<feature type="site" description="Interaction with substrate rRNA" evidence="1">
    <location>
        <position position="4"/>
    </location>
</feature>
<proteinExistence type="inferred from homology"/>
<dbReference type="GO" id="GO:0003723">
    <property type="term" value="F:RNA binding"/>
    <property type="evidence" value="ECO:0007669"/>
    <property type="project" value="UniProtKB-UniRule"/>
</dbReference>
<dbReference type="SUPFAM" id="SSF53335">
    <property type="entry name" value="S-adenosyl-L-methionine-dependent methyltransferases"/>
    <property type="match status" value="1"/>
</dbReference>
<comment type="catalytic activity">
    <reaction evidence="1">
        <text>adenosine(2030) in 23S rRNA + S-adenosyl-L-methionine = N(6)-methyladenosine(2030) in 23S rRNA + S-adenosyl-L-homocysteine + H(+)</text>
        <dbReference type="Rhea" id="RHEA:43736"/>
        <dbReference type="Rhea" id="RHEA-COMP:10668"/>
        <dbReference type="Rhea" id="RHEA-COMP:10669"/>
        <dbReference type="ChEBI" id="CHEBI:15378"/>
        <dbReference type="ChEBI" id="CHEBI:57856"/>
        <dbReference type="ChEBI" id="CHEBI:59789"/>
        <dbReference type="ChEBI" id="CHEBI:74411"/>
        <dbReference type="ChEBI" id="CHEBI:74449"/>
        <dbReference type="EC" id="2.1.1.266"/>
    </reaction>
</comment>
<keyword evidence="1" id="KW-0949">S-adenosyl-L-methionine</keyword>
<reference evidence="3" key="1">
    <citation type="journal article" date="2014" name="Environ. Microbiol.">
        <title>Comparative genomics of the marine bacterial genus Glaciecola reveals the high degree of genomic diversity and genomic characteristic for cold adaptation.</title>
        <authorList>
            <person name="Qin Q.L."/>
            <person name="Xie B.B."/>
            <person name="Yu Y."/>
            <person name="Shu Y.L."/>
            <person name="Rong J.C."/>
            <person name="Zhang Y.J."/>
            <person name="Zhao D.L."/>
            <person name="Chen X.L."/>
            <person name="Zhang X.Y."/>
            <person name="Chen B."/>
            <person name="Zhou B.C."/>
            <person name="Zhang Y.Z."/>
        </authorList>
    </citation>
    <scope>NUCLEOTIDE SEQUENCE [LARGE SCALE GENOMIC DNA]</scope>
    <source>
        <strain evidence="3">LMG 21857</strain>
    </source>
</reference>
<dbReference type="GO" id="GO:0070475">
    <property type="term" value="P:rRNA base methylation"/>
    <property type="evidence" value="ECO:0007669"/>
    <property type="project" value="UniProtKB-UniRule"/>
</dbReference>
<dbReference type="InterPro" id="IPR007473">
    <property type="entry name" value="RlmJ"/>
</dbReference>
<dbReference type="InterPro" id="IPR029063">
    <property type="entry name" value="SAM-dependent_MTases_sf"/>
</dbReference>
<dbReference type="PANTHER" id="PTHR37426">
    <property type="entry name" value="RIBOSOMAL RNA LARGE SUBUNIT METHYLTRANSFERASE J"/>
    <property type="match status" value="1"/>
</dbReference>
<dbReference type="Gene3D" id="3.40.50.150">
    <property type="entry name" value="Vaccinia Virus protein VP39"/>
    <property type="match status" value="1"/>
</dbReference>
<dbReference type="STRING" id="1129793.GPLA_1883"/>
<evidence type="ECO:0000313" key="2">
    <source>
        <dbReference type="EMBL" id="GAC32790.1"/>
    </source>
</evidence>
<evidence type="ECO:0000256" key="1">
    <source>
        <dbReference type="HAMAP-Rule" id="MF_00934"/>
    </source>
</evidence>
<dbReference type="RefSeq" id="WP_007104575.1">
    <property type="nucleotide sequence ID" value="NZ_BAER01000044.1"/>
</dbReference>
<dbReference type="GO" id="GO:0005829">
    <property type="term" value="C:cytosol"/>
    <property type="evidence" value="ECO:0007669"/>
    <property type="project" value="TreeGrafter"/>
</dbReference>
<keyword evidence="1" id="KW-0808">Transferase</keyword>
<dbReference type="EMBL" id="BAER01000044">
    <property type="protein sequence ID" value="GAC32790.1"/>
    <property type="molecule type" value="Genomic_DNA"/>
</dbReference>
<dbReference type="Proteomes" id="UP000006322">
    <property type="component" value="Unassembled WGS sequence"/>
</dbReference>
<dbReference type="AlphaFoldDB" id="K7ABT7"/>